<dbReference type="SMART" id="SM00635">
    <property type="entry name" value="BID_2"/>
    <property type="match status" value="2"/>
</dbReference>
<keyword evidence="5" id="KW-1185">Reference proteome</keyword>
<dbReference type="STRING" id="1423743.FD41_GL001111"/>
<evidence type="ECO:0000313" key="5">
    <source>
        <dbReference type="Proteomes" id="UP000051966"/>
    </source>
</evidence>
<dbReference type="InterPro" id="IPR003343">
    <property type="entry name" value="Big_2"/>
</dbReference>
<dbReference type="InterPro" id="IPR008964">
    <property type="entry name" value="Invasin/intimin_cell_adhesion"/>
</dbReference>
<feature type="domain" description="BIG2" evidence="1">
    <location>
        <begin position="92"/>
        <end position="173"/>
    </location>
</feature>
<dbReference type="AlphaFoldDB" id="X0PBK5"/>
<accession>X0PBK5</accession>
<dbReference type="EMBL" id="BAKI01000029">
    <property type="protein sequence ID" value="GAF37308.1"/>
    <property type="molecule type" value="Genomic_DNA"/>
</dbReference>
<evidence type="ECO:0000313" key="4">
    <source>
        <dbReference type="Proteomes" id="UP000019488"/>
    </source>
</evidence>
<dbReference type="PATRIC" id="fig|1423743.5.peg.1147"/>
<comment type="caution">
    <text evidence="2">The sequence shown here is derived from an EMBL/GenBank/DDBJ whole genome shotgun (WGS) entry which is preliminary data.</text>
</comment>
<evidence type="ECO:0000313" key="3">
    <source>
        <dbReference type="EMBL" id="KRM11936.1"/>
    </source>
</evidence>
<evidence type="ECO:0000259" key="1">
    <source>
        <dbReference type="SMART" id="SM00635"/>
    </source>
</evidence>
<reference evidence="2" key="1">
    <citation type="journal article" date="2014" name="Genome Announc.">
        <title>Draft Genome Sequences of Two Lactobacillus Strains, L. farraginis JCM 14108T and L. composti JCM 14202T, Isolated from Compost of Distilled Shochu Residue.</title>
        <authorList>
            <person name="Yuki M."/>
            <person name="Oshima K."/>
            <person name="Suda W."/>
            <person name="Kitahara M."/>
            <person name="Kitamura K."/>
            <person name="Iida T."/>
            <person name="Hattori M."/>
            <person name="Ohkuma M."/>
        </authorList>
    </citation>
    <scope>NUCLEOTIDE SEQUENCE [LARGE SCALE GENOMIC DNA]</scope>
    <source>
        <strain evidence="2">JCM 14108</strain>
    </source>
</reference>
<dbReference type="Proteomes" id="UP000019488">
    <property type="component" value="Unassembled WGS sequence"/>
</dbReference>
<dbReference type="Proteomes" id="UP000051966">
    <property type="component" value="Unassembled WGS sequence"/>
</dbReference>
<dbReference type="Gene3D" id="2.60.40.1080">
    <property type="match status" value="2"/>
</dbReference>
<sequence length="266" mass="27257">MPITNEPLGPVHTSVKVITAVKDLGDQVPKYLIEDPDATEATQIRYNDLQSVGDDYDQDSLLYKHAEAVFNGPNPPEAILVVTAVPAGNYVSPTSLTVDQATLSGIVGGTAKLATTVLPATATEKNVSASSGDTSVVTVSPNNDGTFTVTFKAAGHATITFKTGVNDDITATTNVTVAANANPVTGVSLDKTTLSGTVGGTDQLTAIVKPDNATDSKVNFTSADSKIASVDDTGKVTYVKEGSTQITATTEDGGFTATSDVTVASK</sequence>
<feature type="domain" description="BIG2" evidence="1">
    <location>
        <begin position="183"/>
        <end position="260"/>
    </location>
</feature>
<dbReference type="eggNOG" id="COG5492">
    <property type="taxonomic scope" value="Bacteria"/>
</dbReference>
<reference evidence="3 5" key="2">
    <citation type="journal article" date="2015" name="Genome Announc.">
        <title>Expanding the biotechnology potential of lactobacilli through comparative genomics of 213 strains and associated genera.</title>
        <authorList>
            <person name="Sun Z."/>
            <person name="Harris H.M."/>
            <person name="McCann A."/>
            <person name="Guo C."/>
            <person name="Argimon S."/>
            <person name="Zhang W."/>
            <person name="Yang X."/>
            <person name="Jeffery I.B."/>
            <person name="Cooney J.C."/>
            <person name="Kagawa T.F."/>
            <person name="Liu W."/>
            <person name="Song Y."/>
            <person name="Salvetti E."/>
            <person name="Wrobel A."/>
            <person name="Rasinkangas P."/>
            <person name="Parkhill J."/>
            <person name="Rea M.C."/>
            <person name="O'Sullivan O."/>
            <person name="Ritari J."/>
            <person name="Douillard F.P."/>
            <person name="Paul Ross R."/>
            <person name="Yang R."/>
            <person name="Briner A.E."/>
            <person name="Felis G.E."/>
            <person name="de Vos W.M."/>
            <person name="Barrangou R."/>
            <person name="Klaenhammer T.R."/>
            <person name="Caufield P.W."/>
            <person name="Cui Y."/>
            <person name="Zhang H."/>
            <person name="O'Toole P.W."/>
        </authorList>
    </citation>
    <scope>NUCLEOTIDE SEQUENCE [LARGE SCALE GENOMIC DNA]</scope>
    <source>
        <strain evidence="3 5">DSM 18382</strain>
    </source>
</reference>
<gene>
    <name evidence="3" type="ORF">FD41_GL001111</name>
    <name evidence="2" type="ORF">JCM14108_2331</name>
</gene>
<organism evidence="2 4">
    <name type="scientific">Lentilactobacillus farraginis DSM 18382 = JCM 14108</name>
    <dbReference type="NCBI Taxonomy" id="1423743"/>
    <lineage>
        <taxon>Bacteria</taxon>
        <taxon>Bacillati</taxon>
        <taxon>Bacillota</taxon>
        <taxon>Bacilli</taxon>
        <taxon>Lactobacillales</taxon>
        <taxon>Lactobacillaceae</taxon>
        <taxon>Lentilactobacillus</taxon>
    </lineage>
</organism>
<protein>
    <submittedName>
        <fullName evidence="3">Bacterial group 2 Ig-like protein</fullName>
    </submittedName>
</protein>
<proteinExistence type="predicted"/>
<dbReference type="SUPFAM" id="SSF49373">
    <property type="entry name" value="Invasin/intimin cell-adhesion fragments"/>
    <property type="match status" value="2"/>
</dbReference>
<dbReference type="EMBL" id="AZFY01000017">
    <property type="protein sequence ID" value="KRM11936.1"/>
    <property type="molecule type" value="Genomic_DNA"/>
</dbReference>
<evidence type="ECO:0000313" key="2">
    <source>
        <dbReference type="EMBL" id="GAF37308.1"/>
    </source>
</evidence>
<dbReference type="RefSeq" id="WP_035180511.1">
    <property type="nucleotide sequence ID" value="NZ_AZFY01000017.1"/>
</dbReference>
<name>X0PBK5_9LACO</name>
<dbReference type="Pfam" id="PF02368">
    <property type="entry name" value="Big_2"/>
    <property type="match status" value="2"/>
</dbReference>
<dbReference type="OrthoDB" id="2322924at2"/>